<name>A0A849VCZ8_9GAMM</name>
<dbReference type="AlphaFoldDB" id="A0A849VCZ8"/>
<proteinExistence type="predicted"/>
<evidence type="ECO:0000256" key="1">
    <source>
        <dbReference type="ARBA" id="ARBA00022729"/>
    </source>
</evidence>
<evidence type="ECO:0000256" key="2">
    <source>
        <dbReference type="SAM" id="SignalP"/>
    </source>
</evidence>
<dbReference type="RefSeq" id="WP_171626234.1">
    <property type="nucleotide sequence ID" value="NZ_JABBPG010000004.1"/>
</dbReference>
<sequence length="196" mass="21922">MFNRFSVSSISLALVLGTASTSVLADDSNYFDFNGEPKVYTGIGYGQYSFQWDDKENDTSFDDDASMLKAYVGTALNEYFSVELAYQNFDEASDIDSNAELDGVSLAARFSAPLNERFSLYAKGGWLEWNADIYATIPEVGRIGRELDGGDWFYGAGIAFGVTQNVNMRLEYERYELDDRIDPNMDVASVSVEYVF</sequence>
<evidence type="ECO:0000313" key="4">
    <source>
        <dbReference type="EMBL" id="NOU51176.1"/>
    </source>
</evidence>
<dbReference type="InterPro" id="IPR011250">
    <property type="entry name" value="OMP/PagP_B-barrel"/>
</dbReference>
<comment type="caution">
    <text evidence="4">The sequence shown here is derived from an EMBL/GenBank/DDBJ whole genome shotgun (WGS) entry which is preliminary data.</text>
</comment>
<dbReference type="InterPro" id="IPR027385">
    <property type="entry name" value="Beta-barrel_OMP"/>
</dbReference>
<protein>
    <submittedName>
        <fullName evidence="4">Outer membrane beta-barrel protein</fullName>
    </submittedName>
</protein>
<dbReference type="SUPFAM" id="SSF56925">
    <property type="entry name" value="OMPA-like"/>
    <property type="match status" value="1"/>
</dbReference>
<organism evidence="4 5">
    <name type="scientific">Pseudoalteromonas caenipelagi</name>
    <dbReference type="NCBI Taxonomy" id="2726988"/>
    <lineage>
        <taxon>Bacteria</taxon>
        <taxon>Pseudomonadati</taxon>
        <taxon>Pseudomonadota</taxon>
        <taxon>Gammaproteobacteria</taxon>
        <taxon>Alteromonadales</taxon>
        <taxon>Pseudoalteromonadaceae</taxon>
        <taxon>Pseudoalteromonas</taxon>
    </lineage>
</organism>
<keyword evidence="5" id="KW-1185">Reference proteome</keyword>
<keyword evidence="1 2" id="KW-0732">Signal</keyword>
<dbReference type="Pfam" id="PF13505">
    <property type="entry name" value="OMP_b-brl"/>
    <property type="match status" value="1"/>
</dbReference>
<evidence type="ECO:0000313" key="5">
    <source>
        <dbReference type="Proteomes" id="UP000586305"/>
    </source>
</evidence>
<feature type="signal peptide" evidence="2">
    <location>
        <begin position="1"/>
        <end position="25"/>
    </location>
</feature>
<feature type="domain" description="Outer membrane protein beta-barrel" evidence="3">
    <location>
        <begin position="12"/>
        <end position="196"/>
    </location>
</feature>
<gene>
    <name evidence="4" type="ORF">HG263_11610</name>
</gene>
<accession>A0A849VCZ8</accession>
<dbReference type="EMBL" id="JABBPG010000004">
    <property type="protein sequence ID" value="NOU51176.1"/>
    <property type="molecule type" value="Genomic_DNA"/>
</dbReference>
<evidence type="ECO:0000259" key="3">
    <source>
        <dbReference type="Pfam" id="PF13505"/>
    </source>
</evidence>
<dbReference type="Gene3D" id="2.40.160.20">
    <property type="match status" value="1"/>
</dbReference>
<dbReference type="Proteomes" id="UP000586305">
    <property type="component" value="Unassembled WGS sequence"/>
</dbReference>
<feature type="chain" id="PRO_5032954306" evidence="2">
    <location>
        <begin position="26"/>
        <end position="196"/>
    </location>
</feature>
<reference evidence="4 5" key="1">
    <citation type="submission" date="2020-04" db="EMBL/GenBank/DDBJ databases">
        <title>Pseudoalteromonas caenipelagi sp. nov., isolated from a tidal flat.</title>
        <authorList>
            <person name="Park S."/>
            <person name="Yoon J.-H."/>
        </authorList>
    </citation>
    <scope>NUCLEOTIDE SEQUENCE [LARGE SCALE GENOMIC DNA]</scope>
    <source>
        <strain evidence="4 5">JBTF-M23</strain>
    </source>
</reference>